<dbReference type="AlphaFoldDB" id="A0A8D8KEE3"/>
<dbReference type="EMBL" id="HBUE01210728">
    <property type="protein sequence ID" value="CAG6534321.1"/>
    <property type="molecule type" value="Transcribed_RNA"/>
</dbReference>
<protein>
    <submittedName>
        <fullName evidence="2">(northern house mosquito) hypothetical protein</fullName>
    </submittedName>
</protein>
<organism evidence="2">
    <name type="scientific">Culex pipiens</name>
    <name type="common">House mosquito</name>
    <dbReference type="NCBI Taxonomy" id="7175"/>
    <lineage>
        <taxon>Eukaryota</taxon>
        <taxon>Metazoa</taxon>
        <taxon>Ecdysozoa</taxon>
        <taxon>Arthropoda</taxon>
        <taxon>Hexapoda</taxon>
        <taxon>Insecta</taxon>
        <taxon>Pterygota</taxon>
        <taxon>Neoptera</taxon>
        <taxon>Endopterygota</taxon>
        <taxon>Diptera</taxon>
        <taxon>Nematocera</taxon>
        <taxon>Culicoidea</taxon>
        <taxon>Culicidae</taxon>
        <taxon>Culicinae</taxon>
        <taxon>Culicini</taxon>
        <taxon>Culex</taxon>
        <taxon>Culex</taxon>
    </lineage>
</organism>
<evidence type="ECO:0000313" key="2">
    <source>
        <dbReference type="EMBL" id="CAG6586232.1"/>
    </source>
</evidence>
<accession>A0A8D8KEE3</accession>
<feature type="region of interest" description="Disordered" evidence="1">
    <location>
        <begin position="1"/>
        <end position="30"/>
    </location>
</feature>
<name>A0A8D8KEE3_CULPI</name>
<evidence type="ECO:0000256" key="1">
    <source>
        <dbReference type="SAM" id="MobiDB-lite"/>
    </source>
</evidence>
<sequence>MSRRKRKCTKSSWTTITDITGGTSTSSRKVNRTVARRMCWPGSISWKSPGRGRFGGRRGKRLARSRRICCLVTRACGTSTRRIRRMDRSRRRRTGRCSRRRG</sequence>
<proteinExistence type="predicted"/>
<feature type="region of interest" description="Disordered" evidence="1">
    <location>
        <begin position="81"/>
        <end position="102"/>
    </location>
</feature>
<feature type="compositionally biased region" description="Low complexity" evidence="1">
    <location>
        <begin position="11"/>
        <end position="27"/>
    </location>
</feature>
<reference evidence="2" key="1">
    <citation type="submission" date="2021-05" db="EMBL/GenBank/DDBJ databases">
        <authorList>
            <person name="Alioto T."/>
            <person name="Alioto T."/>
            <person name="Gomez Garrido J."/>
        </authorList>
    </citation>
    <scope>NUCLEOTIDE SEQUENCE</scope>
</reference>
<dbReference type="EMBL" id="HBUE01317142">
    <property type="protein sequence ID" value="CAG6586232.1"/>
    <property type="molecule type" value="Transcribed_RNA"/>
</dbReference>
<dbReference type="EMBL" id="HBUE01108767">
    <property type="protein sequence ID" value="CAG6487905.1"/>
    <property type="molecule type" value="Transcribed_RNA"/>
</dbReference>